<dbReference type="PANTHER" id="PTHR34059">
    <property type="entry name" value="EXPRESSED PROTEIN"/>
    <property type="match status" value="1"/>
</dbReference>
<keyword evidence="2" id="KW-0812">Transmembrane</keyword>
<feature type="region of interest" description="Disordered" evidence="1">
    <location>
        <begin position="806"/>
        <end position="859"/>
    </location>
</feature>
<keyword evidence="2" id="KW-0472">Membrane</keyword>
<feature type="compositionally biased region" description="Acidic residues" evidence="1">
    <location>
        <begin position="177"/>
        <end position="186"/>
    </location>
</feature>
<name>A0A803M4Q2_CHEQI</name>
<feature type="region of interest" description="Disordered" evidence="1">
    <location>
        <begin position="1191"/>
        <end position="1210"/>
    </location>
</feature>
<keyword evidence="4" id="KW-1185">Reference proteome</keyword>
<feature type="region of interest" description="Disordered" evidence="1">
    <location>
        <begin position="176"/>
        <end position="217"/>
    </location>
</feature>
<dbReference type="AlphaFoldDB" id="A0A803M4Q2"/>
<protein>
    <submittedName>
        <fullName evidence="3">Uncharacterized protein</fullName>
    </submittedName>
</protein>
<organism evidence="3 4">
    <name type="scientific">Chenopodium quinoa</name>
    <name type="common">Quinoa</name>
    <dbReference type="NCBI Taxonomy" id="63459"/>
    <lineage>
        <taxon>Eukaryota</taxon>
        <taxon>Viridiplantae</taxon>
        <taxon>Streptophyta</taxon>
        <taxon>Embryophyta</taxon>
        <taxon>Tracheophyta</taxon>
        <taxon>Spermatophyta</taxon>
        <taxon>Magnoliopsida</taxon>
        <taxon>eudicotyledons</taxon>
        <taxon>Gunneridae</taxon>
        <taxon>Pentapetalae</taxon>
        <taxon>Caryophyllales</taxon>
        <taxon>Chenopodiaceae</taxon>
        <taxon>Chenopodioideae</taxon>
        <taxon>Atripliceae</taxon>
        <taxon>Chenopodium</taxon>
    </lineage>
</organism>
<dbReference type="PANTHER" id="PTHR34059:SF6">
    <property type="entry name" value="DUF4408 DOMAIN-CONTAINING PROTEIN"/>
    <property type="match status" value="1"/>
</dbReference>
<feature type="region of interest" description="Disordered" evidence="1">
    <location>
        <begin position="889"/>
        <end position="1009"/>
    </location>
</feature>
<dbReference type="Pfam" id="PF05553">
    <property type="entry name" value="DUF761"/>
    <property type="match status" value="1"/>
</dbReference>
<feature type="compositionally biased region" description="Basic residues" evidence="1">
    <location>
        <begin position="1201"/>
        <end position="1210"/>
    </location>
</feature>
<feature type="compositionally biased region" description="Low complexity" evidence="1">
    <location>
        <begin position="187"/>
        <end position="202"/>
    </location>
</feature>
<evidence type="ECO:0000256" key="2">
    <source>
        <dbReference type="SAM" id="Phobius"/>
    </source>
</evidence>
<dbReference type="InterPro" id="IPR008480">
    <property type="entry name" value="DUF761_pln"/>
</dbReference>
<feature type="compositionally biased region" description="Basic and acidic residues" evidence="1">
    <location>
        <begin position="806"/>
        <end position="817"/>
    </location>
</feature>
<evidence type="ECO:0000256" key="1">
    <source>
        <dbReference type="SAM" id="MobiDB-lite"/>
    </source>
</evidence>
<dbReference type="EnsemblPlants" id="AUR62023425-RA">
    <property type="protein sequence ID" value="AUR62023425-RA:cds"/>
    <property type="gene ID" value="AUR62023425"/>
</dbReference>
<reference evidence="3" key="1">
    <citation type="journal article" date="2017" name="Nature">
        <title>The genome of Chenopodium quinoa.</title>
        <authorList>
            <person name="Jarvis D.E."/>
            <person name="Ho Y.S."/>
            <person name="Lightfoot D.J."/>
            <person name="Schmoeckel S.M."/>
            <person name="Li B."/>
            <person name="Borm T.J.A."/>
            <person name="Ohyanagi H."/>
            <person name="Mineta K."/>
            <person name="Michell C.T."/>
            <person name="Saber N."/>
            <person name="Kharbatia N.M."/>
            <person name="Rupper R.R."/>
            <person name="Sharp A.R."/>
            <person name="Dally N."/>
            <person name="Boughton B.A."/>
            <person name="Woo Y.H."/>
            <person name="Gao G."/>
            <person name="Schijlen E.G.W.M."/>
            <person name="Guo X."/>
            <person name="Momin A.A."/>
            <person name="Negrao S."/>
            <person name="Al-Babili S."/>
            <person name="Gehring C."/>
            <person name="Roessner U."/>
            <person name="Jung C."/>
            <person name="Murphy K."/>
            <person name="Arold S.T."/>
            <person name="Gojobori T."/>
            <person name="van der Linden C.G."/>
            <person name="van Loo E.N."/>
            <person name="Jellen E.N."/>
            <person name="Maughan P.J."/>
            <person name="Tester M."/>
        </authorList>
    </citation>
    <scope>NUCLEOTIDE SEQUENCE [LARGE SCALE GENOMIC DNA]</scope>
    <source>
        <strain evidence="3">cv. PI 614886</strain>
    </source>
</reference>
<dbReference type="Proteomes" id="UP000596660">
    <property type="component" value="Unplaced"/>
</dbReference>
<dbReference type="Gramene" id="AUR62023425-RA">
    <property type="protein sequence ID" value="AUR62023425-RA:cds"/>
    <property type="gene ID" value="AUR62023425"/>
</dbReference>
<feature type="compositionally biased region" description="Polar residues" evidence="1">
    <location>
        <begin position="947"/>
        <end position="972"/>
    </location>
</feature>
<feature type="transmembrane region" description="Helical" evidence="2">
    <location>
        <begin position="36"/>
        <end position="53"/>
    </location>
</feature>
<sequence>MEEDAVNFTKPHFFHQHYNAEFQLNPSNRGKSCSHFFLKFLFIALLLSLVPLFPSDPPEFISHTIFAKSWELIHLLIIGIALSYGLFCRRKPAQIPPKTQISQPFAPNILNHSSIFDYEEGNPSGVFDKNVIPTQSFNLSHYKAEPLADSRRQNLKFFDDRPLGLPVRSLRSRVVDSDSEEEECASESDSVLSGNSSSCSISRSEKDESLEGNVGIFRPSDTRPTVIGKLRSMRADFSNEESGNLKAKQLKAESFRSAAPEALSCQKFTGFCSWLPESPNVGGENTWRGNQFYMPFSNYNQVNDFNLVGVSPNSENSTNFFMPSAAAVPPSVAFSASDFASGYRTHNHVNEQWTNPNFEHGNMGVENAGFFMPTPGVRSPTSVPCGDLASMYGRYNQEPESWSRSPILQNGTFGGGESTNNFMPSAAFPSIPAYDDAFASPIKTSKIADFNHGPPLKRMDEIRHESSSVVLGGENTNIFEPSVAYSTSMTASAADFLNHGPSFKKKDETRSENINVVLGRENTDIFEPSAAFSPSMLASAANFASSKNASFNHGSSFKKKDDTMSENNSVVLGGENTNIVKPSAALSPSMPASAADFASSKSANFSQGPSFKKKDEIRSENNNVVLSGENTKIFEPSAAFLPSVPAADADADYASSKNAKFNHGSSFKKKDEIRTGNSNVALGGESDSILMPSSAFSPSMPNSADGFPPSVKAKFNHQSSDSSLKIWNEKRTENNKVAVGSVQEGTNSYTSHCDVPLSGGEFTKPETVNLGSEKPNFIMKTAEVLPSASSPVKEFASSVKVSKDAKFNHEASVKKEEEISETDSVGSIDKEKNSHTLHFGDPISSPTRVDVSTKNKQKNIPERWDSDCFEIPSSEINDMRDYLQKSLSPSLAVSSESEALSSAGSSRRMSCQDEQELQQNEVEENIPWSAPRSNSEIENVLGENNPYKPSTLSPPLQVQTQRIDQVASSVEPSSRALVNRSVLSEDDDDQRSPPPPERSKTLSRASHSQRFSCGSFFDRDLRKSFKGEAKESSRKTKEEHQFARGGKCGWDCLNVKPATNKASLKGKSVRTVRPKAITQDLQKTDLIELRLEENNEGLSVKNAADRKGKKSEMMVIQIGISEKKSNSNGLKGEKLQGNGGTSIVVGLNSKQNSYGKAAVLNDRVKDEENDSEIDRKADEFIAKFKQQIRQQKVAPRGVSSRQHKKSLYQT</sequence>
<proteinExistence type="predicted"/>
<reference evidence="3" key="2">
    <citation type="submission" date="2021-03" db="UniProtKB">
        <authorList>
            <consortium name="EnsemblPlants"/>
        </authorList>
    </citation>
    <scope>IDENTIFICATION</scope>
</reference>
<feature type="compositionally biased region" description="Acidic residues" evidence="1">
    <location>
        <begin position="913"/>
        <end position="924"/>
    </location>
</feature>
<feature type="compositionally biased region" description="Low complexity" evidence="1">
    <location>
        <begin position="889"/>
        <end position="906"/>
    </location>
</feature>
<accession>A0A803M4Q2</accession>
<evidence type="ECO:0000313" key="3">
    <source>
        <dbReference type="EnsemblPlants" id="AUR62023425-RA:cds"/>
    </source>
</evidence>
<feature type="compositionally biased region" description="Polar residues" evidence="1">
    <location>
        <begin position="844"/>
        <end position="854"/>
    </location>
</feature>
<keyword evidence="2" id="KW-1133">Transmembrane helix</keyword>
<evidence type="ECO:0000313" key="4">
    <source>
        <dbReference type="Proteomes" id="UP000596660"/>
    </source>
</evidence>